<evidence type="ECO:0000313" key="1">
    <source>
        <dbReference type="EMBL" id="SDN10946.1"/>
    </source>
</evidence>
<protein>
    <submittedName>
        <fullName evidence="1">Uncharacterized protein</fullName>
    </submittedName>
</protein>
<dbReference type="EMBL" id="FNID01000011">
    <property type="protein sequence ID" value="SDN10946.1"/>
    <property type="molecule type" value="Genomic_DNA"/>
</dbReference>
<accession>A0A1G9YR97</accession>
<name>A0A1G9YR97_9FIRM</name>
<sequence length="369" mass="42360">MNLTRSVDRSAQLRRTIGINRFNVEGFFRGLKEDESDESYQMVERISALRKKIAEYRLMLNVAEYQAAINQDVEHKLDFQTYQEGLDSALIEKRIKLQSIEDEISHLTDMMRKNKNFSDYIEMKKVYVKDPHGGDPIRVSKSTLFEYSDLEDVNAARKSMLVAERNVLKREIAAIEASQEKQIALLNLPTADAELTSRLANISGISAVEVNSMLSKLYKEKNSISEALKSRTKQNNTWITDAYKIISDYANELGIPFDYKIDIFTSNLKTKSGTILHKMVFIYKLAYIKLLSRKLGYPLPIFCDSPSGREVRAETITEMLGVLNRDFSEHQIFIASIHKYETVFDETQIFGTDGTLFDEPTLFDLPLQK</sequence>
<dbReference type="AlphaFoldDB" id="A0A1G9YR97"/>
<dbReference type="RefSeq" id="WP_205408668.1">
    <property type="nucleotide sequence ID" value="NZ_FNID01000011.1"/>
</dbReference>
<dbReference type="STRING" id="258515.SAMN05192585_11166"/>
<gene>
    <name evidence="1" type="ORF">SAMN05192585_11166</name>
</gene>
<keyword evidence="2" id="KW-1185">Reference proteome</keyword>
<proteinExistence type="predicted"/>
<reference evidence="1 2" key="1">
    <citation type="submission" date="2016-10" db="EMBL/GenBank/DDBJ databases">
        <authorList>
            <person name="de Groot N.N."/>
        </authorList>
    </citation>
    <scope>NUCLEOTIDE SEQUENCE [LARGE SCALE GENOMIC DNA]</scope>
    <source>
        <strain evidence="1 2">CGMCC 1.5012</strain>
    </source>
</reference>
<evidence type="ECO:0000313" key="2">
    <source>
        <dbReference type="Proteomes" id="UP000199182"/>
    </source>
</evidence>
<organism evidence="1 2">
    <name type="scientific">Acetanaerobacterium elongatum</name>
    <dbReference type="NCBI Taxonomy" id="258515"/>
    <lineage>
        <taxon>Bacteria</taxon>
        <taxon>Bacillati</taxon>
        <taxon>Bacillota</taxon>
        <taxon>Clostridia</taxon>
        <taxon>Eubacteriales</taxon>
        <taxon>Oscillospiraceae</taxon>
        <taxon>Acetanaerobacterium</taxon>
    </lineage>
</organism>
<dbReference type="Proteomes" id="UP000199182">
    <property type="component" value="Unassembled WGS sequence"/>
</dbReference>